<evidence type="ECO:0000313" key="3">
    <source>
        <dbReference type="Proteomes" id="UP001179858"/>
    </source>
</evidence>
<protein>
    <recommendedName>
        <fullName evidence="4">Lipoprotein</fullName>
    </recommendedName>
</protein>
<evidence type="ECO:0008006" key="4">
    <source>
        <dbReference type="Google" id="ProtNLM"/>
    </source>
</evidence>
<proteinExistence type="predicted"/>
<feature type="chain" id="PRO_5041980254" description="Lipoprotein" evidence="1">
    <location>
        <begin position="28"/>
        <end position="160"/>
    </location>
</feature>
<evidence type="ECO:0000256" key="1">
    <source>
        <dbReference type="SAM" id="SignalP"/>
    </source>
</evidence>
<sequence length="160" mass="18632">MKMRPLLLPITLSIVLLMLTACQQTPAKTTSSRHNSQAESISRQNQQTYTKKTVQTYWLYYRHKTFFVIAHQPNEQLNTKDKLKTFLSQTTTQTLAHSAYQKLDEDGFIFIGDNHFKPHKHLGYGAVTVGIPRDYTLYDIVTTANLNEPSYNRYKIYQIR</sequence>
<name>A0AAF0K3B0_LATSK</name>
<reference evidence="2" key="1">
    <citation type="submission" date="2023-04" db="EMBL/GenBank/DDBJ databases">
        <title>Novel strain of Lactilactobacillus sakei and use thereof.</title>
        <authorList>
            <person name="Kim S.Y."/>
        </authorList>
    </citation>
    <scope>NUCLEOTIDE SEQUENCE</scope>
    <source>
        <strain evidence="2">HUP1</strain>
    </source>
</reference>
<evidence type="ECO:0000313" key="2">
    <source>
        <dbReference type="EMBL" id="WGI18211.1"/>
    </source>
</evidence>
<dbReference type="EMBL" id="CP122959">
    <property type="protein sequence ID" value="WGI18211.1"/>
    <property type="molecule type" value="Genomic_DNA"/>
</dbReference>
<feature type="signal peptide" evidence="1">
    <location>
        <begin position="1"/>
        <end position="27"/>
    </location>
</feature>
<dbReference type="Proteomes" id="UP001179858">
    <property type="component" value="Chromosome"/>
</dbReference>
<dbReference type="PROSITE" id="PS51257">
    <property type="entry name" value="PROKAR_LIPOPROTEIN"/>
    <property type="match status" value="1"/>
</dbReference>
<keyword evidence="1" id="KW-0732">Signal</keyword>
<accession>A0AAF0K3B0</accession>
<gene>
    <name evidence="2" type="ORF">QBD03_05470</name>
</gene>
<dbReference type="RefSeq" id="WP_280102495.1">
    <property type="nucleotide sequence ID" value="NZ_CP122959.1"/>
</dbReference>
<dbReference type="AlphaFoldDB" id="A0AAF0K3B0"/>
<organism evidence="2 3">
    <name type="scientific">Latilactobacillus sakei</name>
    <name type="common">Lactobacillus sakei</name>
    <dbReference type="NCBI Taxonomy" id="1599"/>
    <lineage>
        <taxon>Bacteria</taxon>
        <taxon>Bacillati</taxon>
        <taxon>Bacillota</taxon>
        <taxon>Bacilli</taxon>
        <taxon>Lactobacillales</taxon>
        <taxon>Lactobacillaceae</taxon>
        <taxon>Latilactobacillus</taxon>
    </lineage>
</organism>